<evidence type="ECO:0000259" key="22">
    <source>
        <dbReference type="PROSITE" id="PS50894"/>
    </source>
</evidence>
<sequence length="1174" mass="128585">MSFRIKTIFGIAVIEGLLLMLLVYTSVDYLKTSNQAEIQKRATSTASLFAAAAKDAVISSDLSTLNVLAAELLTTSQVLYVNIYNQSHLLVSAGSMSGGSTLSQEPADVVDGILDIERDVKESGFNYGRVELGFDTAKLDSFIVDARTRFLTIAAIEMFLVALFSWLLGNYLTRNLALLKTASQRILKGESLVQIPVSSDDEIGETMEAFNQMVKKVADKNQALESANIRLNAILQTAVDGFFIVNTQGVIEQVNPAVSCLFGYRSSELIGYNVSMLMPPHDQYMHDEYIRHYLQGGEAKIIGKGRELVAKKKDGSLFSIELSISKMRIDDEVLFLGLVKDVSDLKRAQVAAQRTESILLATLEGSKDALITIDTNGNIQEANDSACLLFKLGIRQMVGYSIASTLFQGKDRQLFLNILKEYIATGQGSAIKHSTQMNAVRSDGELVSIELTLIPVQLGQEMLLTAFIRDISRRIEYESQLKLAKEQAEQGSEAKSRFLATMSHEIRSPLNAVLGSVDLILDSSLNKEQRIYANTAKEAGTALLSTINDILDFSKIEAGQMVLEESAFSPAKLAAQVLQVLSAKAQDKGVVLAICINPNVPESLIGDGQRVRQVLHNLIDNAIKFSSGGCVAIEMWLPAAVSAEARLCCKVSDQGIGITEEAQSTLFEEFSQVHDTHNTHYSGTGLGLAICSELIQQMGGQISVDSEQGVGSCFCFDVVLKLDKNAKTRDVKVPPNSRVLLVHPNDIYRQLAQKQYRQYGVSVVAVDSIKSVFSTLKNQDQFNLIMIDEHCLFDLNEQQATSLKQDFLCEQGLMAALMTVVVPEAARLLREVAIEQVVNKPLSRDMMLSVLSGDRELEVEDVRCQPIELANNQVHLPILLAEDSPANQIVASALLTKAGFRVEIANNGVEAVDMASKCHYGLILMDMRMPEMDGIEATQKILQRNPDQVIVAMTANVQKEDVELCMNAGMKDFVPKPVNREVLAHVVNKWIVFVDQGAIVKSAVGAELSEEILVVDLESKDTMVSQLATTQPVEYKEPSCLTLGVGTGDNNEMMSIIDESTLDELSHTLGEDAMARMFGVFLTEASERLQLLKQIAASYQNGSELDFSEIDIQAHTLKSSAGSFGAEALSVAAQNLEQSAKVKDEPQVAKQLNEMIDIGEQTLAEFRLRLKLTL</sequence>
<dbReference type="SUPFAM" id="SSF55874">
    <property type="entry name" value="ATPase domain of HSP90 chaperone/DNA topoisomerase II/histidine kinase"/>
    <property type="match status" value="1"/>
</dbReference>
<dbReference type="Gene3D" id="3.30.565.10">
    <property type="entry name" value="Histidine kinase-like ATPase, C-terminal domain"/>
    <property type="match status" value="1"/>
</dbReference>
<dbReference type="Gene3D" id="3.30.450.20">
    <property type="entry name" value="PAS domain"/>
    <property type="match status" value="2"/>
</dbReference>
<dbReference type="SMART" id="SM00388">
    <property type="entry name" value="HisKA"/>
    <property type="match status" value="1"/>
</dbReference>
<dbReference type="Pfam" id="PF02518">
    <property type="entry name" value="HATPase_c"/>
    <property type="match status" value="1"/>
</dbReference>
<comment type="subcellular location">
    <subcellularLocation>
        <location evidence="2">Cell membrane</location>
        <topology evidence="2">Multi-pass membrane protein</topology>
    </subcellularLocation>
</comment>
<evidence type="ECO:0000256" key="10">
    <source>
        <dbReference type="ARBA" id="ARBA00022840"/>
    </source>
</evidence>
<reference evidence="23" key="1">
    <citation type="submission" date="2021-05" db="EMBL/GenBank/DDBJ databases">
        <title>Molecular characterization for Shewanella algae harboring chromosomal blaOXA-55-like strains isolated from clinical and environment sample.</title>
        <authorList>
            <person name="Ohama Y."/>
            <person name="Aoki K."/>
            <person name="Harada S."/>
            <person name="Moriya K."/>
            <person name="Ishii Y."/>
            <person name="Tateda K."/>
        </authorList>
    </citation>
    <scope>NUCLEOTIDE SEQUENCE</scope>
    <source>
        <strain evidence="23">JCM 11563</strain>
    </source>
</reference>
<dbReference type="InterPro" id="IPR005467">
    <property type="entry name" value="His_kinase_dom"/>
</dbReference>
<evidence type="ECO:0000259" key="21">
    <source>
        <dbReference type="PROSITE" id="PS50885"/>
    </source>
</evidence>
<dbReference type="InterPro" id="IPR000014">
    <property type="entry name" value="PAS"/>
</dbReference>
<keyword evidence="10" id="KW-0067">ATP-binding</keyword>
<evidence type="ECO:0000259" key="18">
    <source>
        <dbReference type="PROSITE" id="PS50110"/>
    </source>
</evidence>
<dbReference type="Pfam" id="PF13426">
    <property type="entry name" value="PAS_9"/>
    <property type="match status" value="1"/>
</dbReference>
<dbReference type="Gene3D" id="1.20.120.160">
    <property type="entry name" value="HPT domain"/>
    <property type="match status" value="1"/>
</dbReference>
<dbReference type="InterPro" id="IPR003661">
    <property type="entry name" value="HisK_dim/P_dom"/>
</dbReference>
<evidence type="ECO:0000259" key="17">
    <source>
        <dbReference type="PROSITE" id="PS50109"/>
    </source>
</evidence>
<dbReference type="InterPro" id="IPR013767">
    <property type="entry name" value="PAS_fold"/>
</dbReference>
<evidence type="ECO:0000256" key="16">
    <source>
        <dbReference type="SAM" id="Phobius"/>
    </source>
</evidence>
<dbReference type="SMART" id="SM00091">
    <property type="entry name" value="PAS"/>
    <property type="match status" value="2"/>
</dbReference>
<dbReference type="Pfam" id="PF00512">
    <property type="entry name" value="HisKA"/>
    <property type="match status" value="1"/>
</dbReference>
<keyword evidence="12" id="KW-0902">Two-component regulatory system</keyword>
<dbReference type="SUPFAM" id="SSF47384">
    <property type="entry name" value="Homodimeric domain of signal transducing histidine kinase"/>
    <property type="match status" value="1"/>
</dbReference>
<dbReference type="EMBL" id="BPEY01000117">
    <property type="protein sequence ID" value="GIU51447.1"/>
    <property type="molecule type" value="Genomic_DNA"/>
</dbReference>
<dbReference type="PROSITE" id="PS50894">
    <property type="entry name" value="HPT"/>
    <property type="match status" value="1"/>
</dbReference>
<dbReference type="PROSITE" id="PS50113">
    <property type="entry name" value="PAC"/>
    <property type="match status" value="1"/>
</dbReference>
<feature type="domain" description="PAS" evidence="19">
    <location>
        <begin position="355"/>
        <end position="426"/>
    </location>
</feature>
<feature type="transmembrane region" description="Helical" evidence="16">
    <location>
        <begin position="150"/>
        <end position="169"/>
    </location>
</feature>
<dbReference type="PANTHER" id="PTHR45339:SF1">
    <property type="entry name" value="HYBRID SIGNAL TRANSDUCTION HISTIDINE KINASE J"/>
    <property type="match status" value="1"/>
</dbReference>
<feature type="domain" description="HAMP" evidence="21">
    <location>
        <begin position="170"/>
        <end position="222"/>
    </location>
</feature>
<comment type="caution">
    <text evidence="23">The sequence shown here is derived from an EMBL/GenBank/DDBJ whole genome shotgun (WGS) entry which is preliminary data.</text>
</comment>
<evidence type="ECO:0000256" key="2">
    <source>
        <dbReference type="ARBA" id="ARBA00004651"/>
    </source>
</evidence>
<dbReference type="EC" id="2.7.13.3" evidence="3"/>
<evidence type="ECO:0000256" key="13">
    <source>
        <dbReference type="ARBA" id="ARBA00023136"/>
    </source>
</evidence>
<dbReference type="SMART" id="SM00086">
    <property type="entry name" value="PAC"/>
    <property type="match status" value="2"/>
</dbReference>
<dbReference type="CDD" id="cd00088">
    <property type="entry name" value="HPT"/>
    <property type="match status" value="1"/>
</dbReference>
<keyword evidence="5 15" id="KW-0597">Phosphoprotein</keyword>
<dbReference type="SMART" id="SM00387">
    <property type="entry name" value="HATPase_c"/>
    <property type="match status" value="1"/>
</dbReference>
<proteinExistence type="predicted"/>
<keyword evidence="4" id="KW-1003">Cell membrane</keyword>
<feature type="domain" description="Response regulatory" evidence="18">
    <location>
        <begin position="877"/>
        <end position="991"/>
    </location>
</feature>
<evidence type="ECO:0000313" key="24">
    <source>
        <dbReference type="Proteomes" id="UP000887104"/>
    </source>
</evidence>
<organism evidence="23 24">
    <name type="scientific">Shewanella sairae</name>
    <dbReference type="NCBI Taxonomy" id="190310"/>
    <lineage>
        <taxon>Bacteria</taxon>
        <taxon>Pseudomonadati</taxon>
        <taxon>Pseudomonadota</taxon>
        <taxon>Gammaproteobacteria</taxon>
        <taxon>Alteromonadales</taxon>
        <taxon>Shewanellaceae</taxon>
        <taxon>Shewanella</taxon>
    </lineage>
</organism>
<dbReference type="CDD" id="cd06225">
    <property type="entry name" value="HAMP"/>
    <property type="match status" value="1"/>
</dbReference>
<dbReference type="InterPro" id="IPR004358">
    <property type="entry name" value="Sig_transdc_His_kin-like_C"/>
</dbReference>
<dbReference type="Proteomes" id="UP000887104">
    <property type="component" value="Unassembled WGS sequence"/>
</dbReference>
<feature type="domain" description="PAC" evidence="20">
    <location>
        <begin position="304"/>
        <end position="354"/>
    </location>
</feature>
<dbReference type="CDD" id="cd00082">
    <property type="entry name" value="HisKA"/>
    <property type="match status" value="1"/>
</dbReference>
<dbReference type="SMART" id="SM00304">
    <property type="entry name" value="HAMP"/>
    <property type="match status" value="1"/>
</dbReference>
<dbReference type="PROSITE" id="PS50110">
    <property type="entry name" value="RESPONSE_REGULATORY"/>
    <property type="match status" value="1"/>
</dbReference>
<dbReference type="NCBIfam" id="TIGR00229">
    <property type="entry name" value="sensory_box"/>
    <property type="match status" value="2"/>
</dbReference>
<evidence type="ECO:0000256" key="5">
    <source>
        <dbReference type="ARBA" id="ARBA00022553"/>
    </source>
</evidence>
<dbReference type="SUPFAM" id="SSF47226">
    <property type="entry name" value="Histidine-containing phosphotransfer domain, HPT domain"/>
    <property type="match status" value="1"/>
</dbReference>
<dbReference type="InterPro" id="IPR008207">
    <property type="entry name" value="Sig_transdc_His_kin_Hpt_dom"/>
</dbReference>
<dbReference type="InterPro" id="IPR036641">
    <property type="entry name" value="HPT_dom_sf"/>
</dbReference>
<dbReference type="Pfam" id="PF00672">
    <property type="entry name" value="HAMP"/>
    <property type="match status" value="1"/>
</dbReference>
<dbReference type="Gene3D" id="6.10.340.10">
    <property type="match status" value="1"/>
</dbReference>
<feature type="domain" description="HPt" evidence="22">
    <location>
        <begin position="1070"/>
        <end position="1173"/>
    </location>
</feature>
<evidence type="ECO:0000256" key="12">
    <source>
        <dbReference type="ARBA" id="ARBA00023012"/>
    </source>
</evidence>
<feature type="modified residue" description="4-aspartylphosphate" evidence="15">
    <location>
        <position position="926"/>
    </location>
</feature>
<feature type="modified residue" description="Phosphohistidine" evidence="14">
    <location>
        <position position="1115"/>
    </location>
</feature>
<keyword evidence="8" id="KW-0547">Nucleotide-binding</keyword>
<dbReference type="Pfam" id="PF01627">
    <property type="entry name" value="Hpt"/>
    <property type="match status" value="1"/>
</dbReference>
<evidence type="ECO:0000256" key="9">
    <source>
        <dbReference type="ARBA" id="ARBA00022777"/>
    </source>
</evidence>
<dbReference type="RefSeq" id="WP_220783080.1">
    <property type="nucleotide sequence ID" value="NZ_BPEY01000117.1"/>
</dbReference>
<dbReference type="PANTHER" id="PTHR45339">
    <property type="entry name" value="HYBRID SIGNAL TRANSDUCTION HISTIDINE KINASE J"/>
    <property type="match status" value="1"/>
</dbReference>
<dbReference type="CDD" id="cd17546">
    <property type="entry name" value="REC_hyHK_CKI1_RcsC-like"/>
    <property type="match status" value="1"/>
</dbReference>
<dbReference type="InterPro" id="IPR000700">
    <property type="entry name" value="PAS-assoc_C"/>
</dbReference>
<keyword evidence="13 16" id="KW-0472">Membrane</keyword>
<feature type="domain" description="Histidine kinase" evidence="17">
    <location>
        <begin position="501"/>
        <end position="722"/>
    </location>
</feature>
<evidence type="ECO:0000259" key="20">
    <source>
        <dbReference type="PROSITE" id="PS50113"/>
    </source>
</evidence>
<evidence type="ECO:0000256" key="8">
    <source>
        <dbReference type="ARBA" id="ARBA00022741"/>
    </source>
</evidence>
<keyword evidence="9" id="KW-0418">Kinase</keyword>
<evidence type="ECO:0000259" key="19">
    <source>
        <dbReference type="PROSITE" id="PS50112"/>
    </source>
</evidence>
<dbReference type="SUPFAM" id="SSF55785">
    <property type="entry name" value="PYP-like sensor domain (PAS domain)"/>
    <property type="match status" value="2"/>
</dbReference>
<evidence type="ECO:0000256" key="1">
    <source>
        <dbReference type="ARBA" id="ARBA00000085"/>
    </source>
</evidence>
<feature type="domain" description="PAS" evidence="19">
    <location>
        <begin position="227"/>
        <end position="297"/>
    </location>
</feature>
<keyword evidence="7 16" id="KW-0812">Transmembrane</keyword>
<dbReference type="Pfam" id="PF00072">
    <property type="entry name" value="Response_reg"/>
    <property type="match status" value="1"/>
</dbReference>
<evidence type="ECO:0000256" key="11">
    <source>
        <dbReference type="ARBA" id="ARBA00022989"/>
    </source>
</evidence>
<dbReference type="PROSITE" id="PS50112">
    <property type="entry name" value="PAS"/>
    <property type="match status" value="2"/>
</dbReference>
<dbReference type="InterPro" id="IPR011006">
    <property type="entry name" value="CheY-like_superfamily"/>
</dbReference>
<dbReference type="SUPFAM" id="SSF52172">
    <property type="entry name" value="CheY-like"/>
    <property type="match status" value="2"/>
</dbReference>
<keyword evidence="24" id="KW-1185">Reference proteome</keyword>
<evidence type="ECO:0000256" key="14">
    <source>
        <dbReference type="PROSITE-ProRule" id="PRU00110"/>
    </source>
</evidence>
<keyword evidence="6" id="KW-0808">Transferase</keyword>
<comment type="catalytic activity">
    <reaction evidence="1">
        <text>ATP + protein L-histidine = ADP + protein N-phospho-L-histidine.</text>
        <dbReference type="EC" id="2.7.13.3"/>
    </reaction>
</comment>
<dbReference type="InterPro" id="IPR001610">
    <property type="entry name" value="PAC"/>
</dbReference>
<dbReference type="PROSITE" id="PS50109">
    <property type="entry name" value="HIS_KIN"/>
    <property type="match status" value="1"/>
</dbReference>
<dbReference type="InterPro" id="IPR003594">
    <property type="entry name" value="HATPase_dom"/>
</dbReference>
<dbReference type="Pfam" id="PF00989">
    <property type="entry name" value="PAS"/>
    <property type="match status" value="1"/>
</dbReference>
<accession>A0ABQ4PQK0</accession>
<evidence type="ECO:0000256" key="4">
    <source>
        <dbReference type="ARBA" id="ARBA00022475"/>
    </source>
</evidence>
<evidence type="ECO:0000256" key="3">
    <source>
        <dbReference type="ARBA" id="ARBA00012438"/>
    </source>
</evidence>
<dbReference type="Gene3D" id="1.10.287.130">
    <property type="match status" value="1"/>
</dbReference>
<dbReference type="InterPro" id="IPR001789">
    <property type="entry name" value="Sig_transdc_resp-reg_receiver"/>
</dbReference>
<dbReference type="CDD" id="cd00130">
    <property type="entry name" value="PAS"/>
    <property type="match status" value="2"/>
</dbReference>
<gene>
    <name evidence="23" type="ORF">TUM4438_41110</name>
</gene>
<dbReference type="Gene3D" id="3.40.50.2300">
    <property type="match status" value="1"/>
</dbReference>
<dbReference type="PRINTS" id="PR00344">
    <property type="entry name" value="BCTRLSENSOR"/>
</dbReference>
<dbReference type="CDD" id="cd16922">
    <property type="entry name" value="HATPase_EvgS-ArcB-TorS-like"/>
    <property type="match status" value="1"/>
</dbReference>
<dbReference type="PROSITE" id="PS50885">
    <property type="entry name" value="HAMP"/>
    <property type="match status" value="1"/>
</dbReference>
<evidence type="ECO:0000256" key="7">
    <source>
        <dbReference type="ARBA" id="ARBA00022692"/>
    </source>
</evidence>
<evidence type="ECO:0000256" key="15">
    <source>
        <dbReference type="PROSITE-ProRule" id="PRU00169"/>
    </source>
</evidence>
<evidence type="ECO:0000313" key="23">
    <source>
        <dbReference type="EMBL" id="GIU51447.1"/>
    </source>
</evidence>
<dbReference type="InterPro" id="IPR035965">
    <property type="entry name" value="PAS-like_dom_sf"/>
</dbReference>
<keyword evidence="11 16" id="KW-1133">Transmembrane helix</keyword>
<dbReference type="InterPro" id="IPR003660">
    <property type="entry name" value="HAMP_dom"/>
</dbReference>
<name>A0ABQ4PQK0_9GAMM</name>
<dbReference type="InterPro" id="IPR036890">
    <property type="entry name" value="HATPase_C_sf"/>
</dbReference>
<dbReference type="InterPro" id="IPR036097">
    <property type="entry name" value="HisK_dim/P_sf"/>
</dbReference>
<evidence type="ECO:0000256" key="6">
    <source>
        <dbReference type="ARBA" id="ARBA00022679"/>
    </source>
</evidence>
<dbReference type="SMART" id="SM00448">
    <property type="entry name" value="REC"/>
    <property type="match status" value="1"/>
</dbReference>
<feature type="transmembrane region" description="Helical" evidence="16">
    <location>
        <begin position="6"/>
        <end position="24"/>
    </location>
</feature>
<protein>
    <recommendedName>
        <fullName evidence="3">histidine kinase</fullName>
        <ecNumber evidence="3">2.7.13.3</ecNumber>
    </recommendedName>
</protein>